<proteinExistence type="predicted"/>
<evidence type="ECO:0000313" key="2">
    <source>
        <dbReference type="Proteomes" id="UP000439903"/>
    </source>
</evidence>
<comment type="caution">
    <text evidence="1">The sequence shown here is derived from an EMBL/GenBank/DDBJ whole genome shotgun (WGS) entry which is preliminary data.</text>
</comment>
<dbReference type="AlphaFoldDB" id="A0A8H4B454"/>
<gene>
    <name evidence="1" type="ORF">F8M41_009329</name>
</gene>
<reference evidence="1 2" key="1">
    <citation type="journal article" date="2019" name="Environ. Microbiol.">
        <title>At the nexus of three kingdoms: the genome of the mycorrhizal fungus Gigaspora margarita provides insights into plant, endobacterial and fungal interactions.</title>
        <authorList>
            <person name="Venice F."/>
            <person name="Ghignone S."/>
            <person name="Salvioli di Fossalunga A."/>
            <person name="Amselem J."/>
            <person name="Novero M."/>
            <person name="Xianan X."/>
            <person name="Sedzielewska Toro K."/>
            <person name="Morin E."/>
            <person name="Lipzen A."/>
            <person name="Grigoriev I.V."/>
            <person name="Henrissat B."/>
            <person name="Martin F.M."/>
            <person name="Bonfante P."/>
        </authorList>
    </citation>
    <scope>NUCLEOTIDE SEQUENCE [LARGE SCALE GENOMIC DNA]</scope>
    <source>
        <strain evidence="1 2">BEG34</strain>
    </source>
</reference>
<dbReference type="EMBL" id="WTPW01000021">
    <property type="protein sequence ID" value="KAF0558438.1"/>
    <property type="molecule type" value="Genomic_DNA"/>
</dbReference>
<accession>A0A8H4B454</accession>
<name>A0A8H4B454_GIGMA</name>
<protein>
    <submittedName>
        <fullName evidence="1">Uncharacterized protein</fullName>
    </submittedName>
</protein>
<dbReference type="Proteomes" id="UP000439903">
    <property type="component" value="Unassembled WGS sequence"/>
</dbReference>
<keyword evidence="2" id="KW-1185">Reference proteome</keyword>
<evidence type="ECO:0000313" key="1">
    <source>
        <dbReference type="EMBL" id="KAF0558438.1"/>
    </source>
</evidence>
<sequence>MTTKETSYLLKEEEITNSGYQGLVIKLLDENFELPLGSLIKETNQEVIKEKIEKKITKQNPQAIIQGKAEIYILQE</sequence>
<organism evidence="1 2">
    <name type="scientific">Gigaspora margarita</name>
    <dbReference type="NCBI Taxonomy" id="4874"/>
    <lineage>
        <taxon>Eukaryota</taxon>
        <taxon>Fungi</taxon>
        <taxon>Fungi incertae sedis</taxon>
        <taxon>Mucoromycota</taxon>
        <taxon>Glomeromycotina</taxon>
        <taxon>Glomeromycetes</taxon>
        <taxon>Diversisporales</taxon>
        <taxon>Gigasporaceae</taxon>
        <taxon>Gigaspora</taxon>
    </lineage>
</organism>